<organism evidence="1 2">
    <name type="scientific">Fulvimarina endophytica</name>
    <dbReference type="NCBI Taxonomy" id="2293836"/>
    <lineage>
        <taxon>Bacteria</taxon>
        <taxon>Pseudomonadati</taxon>
        <taxon>Pseudomonadota</taxon>
        <taxon>Alphaproteobacteria</taxon>
        <taxon>Hyphomicrobiales</taxon>
        <taxon>Aurantimonadaceae</taxon>
        <taxon>Fulvimarina</taxon>
    </lineage>
</organism>
<gene>
    <name evidence="1" type="ORF">DYI37_03135</name>
</gene>
<accession>A0A371XB80</accession>
<dbReference type="AlphaFoldDB" id="A0A371XB80"/>
<dbReference type="RefSeq" id="WP_116681705.1">
    <property type="nucleotide sequence ID" value="NZ_QURL01000001.1"/>
</dbReference>
<sequence>MGRFPYGVLRREASKLIRDAGQPAIIRKLGSYDGWTGEETGGEDVPCRVVVSEYSLRERESSLISQGDKKVLVSALPSGKTVGLADRLVIGDELSDPQARGHEISNVSEINPGGTSIAWELQVVF</sequence>
<keyword evidence="2" id="KW-1185">Reference proteome</keyword>
<evidence type="ECO:0000313" key="2">
    <source>
        <dbReference type="Proteomes" id="UP000264310"/>
    </source>
</evidence>
<protein>
    <submittedName>
        <fullName evidence="1">Uncharacterized protein</fullName>
    </submittedName>
</protein>
<dbReference type="OrthoDB" id="7205619at2"/>
<reference evidence="1 2" key="1">
    <citation type="submission" date="2018-08" db="EMBL/GenBank/DDBJ databases">
        <title>Fulvimarina sp. 85, whole genome shotgun sequence.</title>
        <authorList>
            <person name="Tuo L."/>
        </authorList>
    </citation>
    <scope>NUCLEOTIDE SEQUENCE [LARGE SCALE GENOMIC DNA]</scope>
    <source>
        <strain evidence="1 2">85</strain>
    </source>
</reference>
<dbReference type="EMBL" id="QURL01000001">
    <property type="protein sequence ID" value="RFC66452.1"/>
    <property type="molecule type" value="Genomic_DNA"/>
</dbReference>
<name>A0A371XB80_9HYPH</name>
<proteinExistence type="predicted"/>
<comment type="caution">
    <text evidence="1">The sequence shown here is derived from an EMBL/GenBank/DDBJ whole genome shotgun (WGS) entry which is preliminary data.</text>
</comment>
<dbReference type="Proteomes" id="UP000264310">
    <property type="component" value="Unassembled WGS sequence"/>
</dbReference>
<evidence type="ECO:0000313" key="1">
    <source>
        <dbReference type="EMBL" id="RFC66452.1"/>
    </source>
</evidence>